<evidence type="ECO:0000256" key="1">
    <source>
        <dbReference type="ARBA" id="ARBA00008857"/>
    </source>
</evidence>
<dbReference type="PANTHER" id="PTHR30349">
    <property type="entry name" value="PHAGE INTEGRASE-RELATED"/>
    <property type="match status" value="1"/>
</dbReference>
<dbReference type="PROSITE" id="PS51898">
    <property type="entry name" value="TYR_RECOMBINASE"/>
    <property type="match status" value="1"/>
</dbReference>
<evidence type="ECO:0000313" key="5">
    <source>
        <dbReference type="EMBL" id="NEU68255.1"/>
    </source>
</evidence>
<reference evidence="5 6" key="1">
    <citation type="submission" date="2020-02" db="EMBL/GenBank/DDBJ databases">
        <title>Draft genome sequence of two Spirosoma agri KCTC 52727 and Spirosoma terrae KCTC 52035.</title>
        <authorList>
            <person name="Rojas J."/>
            <person name="Ambika Manirajan B."/>
            <person name="Ratering S."/>
            <person name="Suarez C."/>
            <person name="Schnell S."/>
        </authorList>
    </citation>
    <scope>NUCLEOTIDE SEQUENCE [LARGE SCALE GENOMIC DNA]</scope>
    <source>
        <strain evidence="5 6">KCTC 52727</strain>
    </source>
</reference>
<dbReference type="EMBL" id="JAAGNZ010000001">
    <property type="protein sequence ID" value="NEU68255.1"/>
    <property type="molecule type" value="Genomic_DNA"/>
</dbReference>
<dbReference type="Gene3D" id="1.10.443.10">
    <property type="entry name" value="Intergrase catalytic core"/>
    <property type="match status" value="1"/>
</dbReference>
<keyword evidence="2" id="KW-0238">DNA-binding</keyword>
<dbReference type="GO" id="GO:0015074">
    <property type="term" value="P:DNA integration"/>
    <property type="evidence" value="ECO:0007669"/>
    <property type="project" value="InterPro"/>
</dbReference>
<dbReference type="InterPro" id="IPR025269">
    <property type="entry name" value="SAM-like_dom"/>
</dbReference>
<keyword evidence="3" id="KW-0233">DNA recombination</keyword>
<dbReference type="AlphaFoldDB" id="A0A6M0IKS7"/>
<evidence type="ECO:0000256" key="2">
    <source>
        <dbReference type="ARBA" id="ARBA00023125"/>
    </source>
</evidence>
<dbReference type="SUPFAM" id="SSF56349">
    <property type="entry name" value="DNA breaking-rejoining enzymes"/>
    <property type="match status" value="1"/>
</dbReference>
<dbReference type="Gene3D" id="1.10.150.130">
    <property type="match status" value="1"/>
</dbReference>
<evidence type="ECO:0000259" key="4">
    <source>
        <dbReference type="PROSITE" id="PS51898"/>
    </source>
</evidence>
<dbReference type="Pfam" id="PF13102">
    <property type="entry name" value="Phage_int_SAM_5"/>
    <property type="match status" value="1"/>
</dbReference>
<dbReference type="InterPro" id="IPR002104">
    <property type="entry name" value="Integrase_catalytic"/>
</dbReference>
<feature type="domain" description="Tyr recombinase" evidence="4">
    <location>
        <begin position="253"/>
        <end position="450"/>
    </location>
</feature>
<dbReference type="Proteomes" id="UP000477386">
    <property type="component" value="Unassembled WGS sequence"/>
</dbReference>
<proteinExistence type="inferred from homology"/>
<dbReference type="GO" id="GO:0006310">
    <property type="term" value="P:DNA recombination"/>
    <property type="evidence" value="ECO:0007669"/>
    <property type="project" value="UniProtKB-KW"/>
</dbReference>
<dbReference type="RefSeq" id="WP_164039919.1">
    <property type="nucleotide sequence ID" value="NZ_JAAGNZ010000001.1"/>
</dbReference>
<name>A0A6M0IKS7_9BACT</name>
<dbReference type="PANTHER" id="PTHR30349:SF64">
    <property type="entry name" value="PROPHAGE INTEGRASE INTD-RELATED"/>
    <property type="match status" value="1"/>
</dbReference>
<organism evidence="5 6">
    <name type="scientific">Spirosoma agri</name>
    <dbReference type="NCBI Taxonomy" id="1987381"/>
    <lineage>
        <taxon>Bacteria</taxon>
        <taxon>Pseudomonadati</taxon>
        <taxon>Bacteroidota</taxon>
        <taxon>Cytophagia</taxon>
        <taxon>Cytophagales</taxon>
        <taxon>Cytophagaceae</taxon>
        <taxon>Spirosoma</taxon>
    </lineage>
</organism>
<dbReference type="GO" id="GO:0003677">
    <property type="term" value="F:DNA binding"/>
    <property type="evidence" value="ECO:0007669"/>
    <property type="project" value="UniProtKB-KW"/>
</dbReference>
<protein>
    <submittedName>
        <fullName evidence="5">Site-specific integrase</fullName>
    </submittedName>
</protein>
<comment type="similarity">
    <text evidence="1">Belongs to the 'phage' integrase family.</text>
</comment>
<dbReference type="Pfam" id="PF00589">
    <property type="entry name" value="Phage_integrase"/>
    <property type="match status" value="1"/>
</dbReference>
<dbReference type="InterPro" id="IPR011010">
    <property type="entry name" value="DNA_brk_join_enz"/>
</dbReference>
<dbReference type="InterPro" id="IPR013762">
    <property type="entry name" value="Integrase-like_cat_sf"/>
</dbReference>
<keyword evidence="6" id="KW-1185">Reference proteome</keyword>
<sequence length="454" mass="51623">MNPNQATVKLTYDKVKDGLVSIKLRVRYQTERPRYHLPIKEGIIVTPDVYKRLVQYHQTRSGRTAEEIRQLYAKVLPFVERAEKIIEGLEPFSFAKFESLFYAENAVSEKPEANDVLASLMTAYAQMDAEGRISNADAYRSAAQSLKRFVDGLSDADRAQLLPTTGKKSAKTNLLRFDHLTPEFLSRYEAWMLQFGAFARKEGSAPTPASLTTVGIYLRQVRTVFNTAIQEKIIAENAYPFSRKGYVIPTGRNVKKALRKNVIRDIMGYACQPGTLEERSRDLWVLSYLSNGMNLTDICNLRWSNVSYADQTITFVRKKTSRTQRGNPITVQATLFPETKVIIERWKGESQALGAFVFPFITDQMDARRKKRTIAQLIKTTNKYMKLIAQAIGVDIEIRTYEARHSFASAMLKAGADLVYIKDKLGQSSLKSTESYVVSLHDEDEQTMLRNSLM</sequence>
<gene>
    <name evidence="5" type="ORF">GK091_15290</name>
</gene>
<evidence type="ECO:0000256" key="3">
    <source>
        <dbReference type="ARBA" id="ARBA00023172"/>
    </source>
</evidence>
<dbReference type="InterPro" id="IPR050090">
    <property type="entry name" value="Tyrosine_recombinase_XerCD"/>
</dbReference>
<evidence type="ECO:0000313" key="6">
    <source>
        <dbReference type="Proteomes" id="UP000477386"/>
    </source>
</evidence>
<accession>A0A6M0IKS7</accession>
<comment type="caution">
    <text evidence="5">The sequence shown here is derived from an EMBL/GenBank/DDBJ whole genome shotgun (WGS) entry which is preliminary data.</text>
</comment>
<dbReference type="InterPro" id="IPR010998">
    <property type="entry name" value="Integrase_recombinase_N"/>
</dbReference>